<gene>
    <name evidence="1" type="ORF">AN188_00989</name>
</gene>
<dbReference type="AlphaFoldDB" id="A0A150JBA6"/>
<accession>A0A150JBA6</accession>
<reference evidence="1 2" key="1">
    <citation type="journal article" date="2016" name="ISME J.">
        <title>Chasing the elusive Euryarchaeota class WSA2: genomes reveal a uniquely fastidious methyl-reducing methanogen.</title>
        <authorList>
            <person name="Nobu M.K."/>
            <person name="Narihiro T."/>
            <person name="Kuroda K."/>
            <person name="Mei R."/>
            <person name="Liu W.T."/>
        </authorList>
    </citation>
    <scope>NUCLEOTIDE SEQUENCE [LARGE SCALE GENOMIC DNA]</scope>
    <source>
        <strain evidence="1">ADurb1013_Bin02101</strain>
    </source>
</reference>
<evidence type="ECO:0000313" key="2">
    <source>
        <dbReference type="Proteomes" id="UP000092420"/>
    </source>
</evidence>
<dbReference type="Proteomes" id="UP000092420">
    <property type="component" value="Unassembled WGS sequence"/>
</dbReference>
<sequence>MEYDLLSSELLSVGIEDKIFNDTDTVSLNISYDEALLRLRKYAGE</sequence>
<evidence type="ECO:0000313" key="1">
    <source>
        <dbReference type="EMBL" id="KYC54490.1"/>
    </source>
</evidence>
<name>A0A150JBA6_9EURY</name>
<comment type="caution">
    <text evidence="1">The sequence shown here is derived from an EMBL/GenBank/DDBJ whole genome shotgun (WGS) entry which is preliminary data.</text>
</comment>
<organism evidence="1 2">
    <name type="scientific">Candidatus Methanofastidiosum methylothiophilum</name>
    <dbReference type="NCBI Taxonomy" id="1705564"/>
    <lineage>
        <taxon>Archaea</taxon>
        <taxon>Methanobacteriati</taxon>
        <taxon>Methanobacteriota</taxon>
        <taxon>Stenosarchaea group</taxon>
        <taxon>Candidatus Methanofastidiosia</taxon>
        <taxon>Candidatus Methanofastidiosales</taxon>
        <taxon>Candidatus Methanofastidiosaceae</taxon>
        <taxon>Candidatus Methanofastidiosum</taxon>
    </lineage>
</organism>
<proteinExistence type="predicted"/>
<dbReference type="EMBL" id="LNJB01000012">
    <property type="protein sequence ID" value="KYC54490.1"/>
    <property type="molecule type" value="Genomic_DNA"/>
</dbReference>
<protein>
    <submittedName>
        <fullName evidence="1">Uncharacterized protein</fullName>
    </submittedName>
</protein>